<organism evidence="3 4">
    <name type="scientific">Hondaea fermentalgiana</name>
    <dbReference type="NCBI Taxonomy" id="2315210"/>
    <lineage>
        <taxon>Eukaryota</taxon>
        <taxon>Sar</taxon>
        <taxon>Stramenopiles</taxon>
        <taxon>Bigyra</taxon>
        <taxon>Labyrinthulomycetes</taxon>
        <taxon>Thraustochytrida</taxon>
        <taxon>Thraustochytriidae</taxon>
        <taxon>Hondaea</taxon>
    </lineage>
</organism>
<feature type="compositionally biased region" description="Basic and acidic residues" evidence="1">
    <location>
        <begin position="68"/>
        <end position="77"/>
    </location>
</feature>
<feature type="transmembrane region" description="Helical" evidence="2">
    <location>
        <begin position="126"/>
        <end position="145"/>
    </location>
</feature>
<evidence type="ECO:0000313" key="3">
    <source>
        <dbReference type="EMBL" id="GBG31766.1"/>
    </source>
</evidence>
<keyword evidence="4" id="KW-1185">Reference proteome</keyword>
<evidence type="ECO:0000313" key="4">
    <source>
        <dbReference type="Proteomes" id="UP000241890"/>
    </source>
</evidence>
<feature type="region of interest" description="Disordered" evidence="1">
    <location>
        <begin position="1"/>
        <end position="100"/>
    </location>
</feature>
<dbReference type="Proteomes" id="UP000241890">
    <property type="component" value="Unassembled WGS sequence"/>
</dbReference>
<reference evidence="3 4" key="1">
    <citation type="submission" date="2017-12" db="EMBL/GenBank/DDBJ databases">
        <title>Sequencing, de novo assembly and annotation of complete genome of a new Thraustochytrid species, strain FCC1311.</title>
        <authorList>
            <person name="Sedici K."/>
            <person name="Godart F."/>
            <person name="Aiese Cigliano R."/>
            <person name="Sanseverino W."/>
            <person name="Barakat M."/>
            <person name="Ortet P."/>
            <person name="Marechal E."/>
            <person name="Cagnac O."/>
            <person name="Amato A."/>
        </authorList>
    </citation>
    <scope>NUCLEOTIDE SEQUENCE [LARGE SCALE GENOMIC DNA]</scope>
</reference>
<evidence type="ECO:0000256" key="2">
    <source>
        <dbReference type="SAM" id="Phobius"/>
    </source>
</evidence>
<dbReference type="AlphaFoldDB" id="A0A2R5GLJ0"/>
<sequence>MSSPSQQYHAVGSGASGDNMLAMMHHEDDDDEYDDEEDDEGDLERDADGLEGTGDEEVEAANLNGRADGGRKKQDGRKSKRPSNRPRSASSTTYEVHRLDESKKMKQMDIMVTGDRMPTEVNHRRWIVIGLFALFGVILTVVVILEVTLHGAKDDLVSIMERDATRRDVYLIHFSAAGRRVTWADTDIIESIGMAQTLVQRLGSVPFSDFSIEMYKRELTDDVEIAVVEEDNDKIDTDIVCTNEAIQTLTKVGIKRCSPRAKVSALKEAVTCDYSASGRMISFWQKSLKDLGVREGLNSRCCDHDQVADNVSNELELCRASIPSDSDPAATLVFRYYTKPKDSKTCHVTMCGCECISDSVCPTIPADMLKDNKLCKTVLDLKTTNSIKCVDVPKIAQNYASALQSAGITMEGNPRCYGRSVHA</sequence>
<feature type="compositionally biased region" description="Acidic residues" evidence="1">
    <location>
        <begin position="28"/>
        <end position="45"/>
    </location>
</feature>
<protein>
    <submittedName>
        <fullName evidence="3">Uncharacterized protein</fullName>
    </submittedName>
</protein>
<comment type="caution">
    <text evidence="3">The sequence shown here is derived from an EMBL/GenBank/DDBJ whole genome shotgun (WGS) entry which is preliminary data.</text>
</comment>
<gene>
    <name evidence="3" type="ORF">FCC1311_079912</name>
</gene>
<keyword evidence="2" id="KW-1133">Transmembrane helix</keyword>
<accession>A0A2R5GLJ0</accession>
<dbReference type="EMBL" id="BEYU01000106">
    <property type="protein sequence ID" value="GBG31766.1"/>
    <property type="molecule type" value="Genomic_DNA"/>
</dbReference>
<evidence type="ECO:0000256" key="1">
    <source>
        <dbReference type="SAM" id="MobiDB-lite"/>
    </source>
</evidence>
<name>A0A2R5GLJ0_9STRA</name>
<keyword evidence="2" id="KW-0812">Transmembrane</keyword>
<proteinExistence type="predicted"/>
<dbReference type="InParanoid" id="A0A2R5GLJ0"/>
<keyword evidence="2" id="KW-0472">Membrane</keyword>